<reference evidence="3" key="1">
    <citation type="journal article" date="2006" name="PLoS Biol.">
        <title>Macronuclear genome sequence of the ciliate Tetrahymena thermophila, a model eukaryote.</title>
        <authorList>
            <person name="Eisen J.A."/>
            <person name="Coyne R.S."/>
            <person name="Wu M."/>
            <person name="Wu D."/>
            <person name="Thiagarajan M."/>
            <person name="Wortman J.R."/>
            <person name="Badger J.H."/>
            <person name="Ren Q."/>
            <person name="Amedeo P."/>
            <person name="Jones K.M."/>
            <person name="Tallon L.J."/>
            <person name="Delcher A.L."/>
            <person name="Salzberg S.L."/>
            <person name="Silva J.C."/>
            <person name="Haas B.J."/>
            <person name="Majoros W.H."/>
            <person name="Farzad M."/>
            <person name="Carlton J.M."/>
            <person name="Smith R.K. Jr."/>
            <person name="Garg J."/>
            <person name="Pearlman R.E."/>
            <person name="Karrer K.M."/>
            <person name="Sun L."/>
            <person name="Manning G."/>
            <person name="Elde N.C."/>
            <person name="Turkewitz A.P."/>
            <person name="Asai D.J."/>
            <person name="Wilkes D.E."/>
            <person name="Wang Y."/>
            <person name="Cai H."/>
            <person name="Collins K."/>
            <person name="Stewart B.A."/>
            <person name="Lee S.R."/>
            <person name="Wilamowska K."/>
            <person name="Weinberg Z."/>
            <person name="Ruzzo W.L."/>
            <person name="Wloga D."/>
            <person name="Gaertig J."/>
            <person name="Frankel J."/>
            <person name="Tsao C.-C."/>
            <person name="Gorovsky M.A."/>
            <person name="Keeling P.J."/>
            <person name="Waller R.F."/>
            <person name="Patron N.J."/>
            <person name="Cherry J.M."/>
            <person name="Stover N.A."/>
            <person name="Krieger C.J."/>
            <person name="del Toro C."/>
            <person name="Ryder H.F."/>
            <person name="Williamson S.C."/>
            <person name="Barbeau R.A."/>
            <person name="Hamilton E.P."/>
            <person name="Orias E."/>
        </authorList>
    </citation>
    <scope>NUCLEOTIDE SEQUENCE [LARGE SCALE GENOMIC DNA]</scope>
    <source>
        <strain evidence="3">SB210</strain>
    </source>
</reference>
<dbReference type="KEGG" id="tet:TTHERM_00794550"/>
<evidence type="ECO:0000256" key="1">
    <source>
        <dbReference type="SAM" id="MobiDB-lite"/>
    </source>
</evidence>
<feature type="region of interest" description="Disordered" evidence="1">
    <location>
        <begin position="598"/>
        <end position="642"/>
    </location>
</feature>
<gene>
    <name evidence="2" type="ORF">TTHERM_00794550</name>
</gene>
<accession>Q23VX6</accession>
<dbReference type="HOGENOM" id="CLU_461950_0_0_1"/>
<evidence type="ECO:0000313" key="3">
    <source>
        <dbReference type="Proteomes" id="UP000009168"/>
    </source>
</evidence>
<dbReference type="AlphaFoldDB" id="Q23VX6"/>
<dbReference type="RefSeq" id="XP_001020974.2">
    <property type="nucleotide sequence ID" value="XM_001020974.4"/>
</dbReference>
<proteinExistence type="predicted"/>
<protein>
    <submittedName>
        <fullName evidence="2">Uncharacterized protein</fullName>
    </submittedName>
</protein>
<organism evidence="2 3">
    <name type="scientific">Tetrahymena thermophila (strain SB210)</name>
    <dbReference type="NCBI Taxonomy" id="312017"/>
    <lineage>
        <taxon>Eukaryota</taxon>
        <taxon>Sar</taxon>
        <taxon>Alveolata</taxon>
        <taxon>Ciliophora</taxon>
        <taxon>Intramacronucleata</taxon>
        <taxon>Oligohymenophorea</taxon>
        <taxon>Hymenostomatida</taxon>
        <taxon>Tetrahymenina</taxon>
        <taxon>Tetrahymenidae</taxon>
        <taxon>Tetrahymena</taxon>
    </lineage>
</organism>
<dbReference type="GeneID" id="7825531"/>
<sequence length="683" mass="80874">MYQILKTLNKKFILKNIQKLFFLIQKMQTQDQGYSENTQITKSGRKLKFGLLFVGDNVPSDQLEDYEVAITEDGLGLRKIQVCSSKELYSEVLEIMRWAYQDFLKKRNENSKSVIQNIEMEDFKQVNQSVPSSKQEQMLSFDQILDFRMYQGYGYVKIENFKECIQYFFNKRNKTCNFQFVKYLHQKKKLSKILSIIPLTPRKQVYEEHEKKLQETIKRQEYLLKHQSTDKEQINENKQKYKFLSFDEQFKKFIAETSSSSSGELSPQPQNNQSANKIYSQINTQIAKTNFASEKKLSLKEQSIEKFENYQKNNFNKIHLKDEALSKNAQIKKVQPKVQFAQEIIKKDEMKLQLQQQNKILVQQQNEWIGGQQLFQPNTYKHYCQNEEREIIQNQTAKSKKRFVNQQDQIQQQDCQSIPQRQLGVPKFCGESLQCYLGNNSMNQKNENQEIQYSEQKYIKQIKEQQSTSINIPNQGHRVFQQNLQQEVVKQIHPSSTINFSEFNYNIQCHNENNHDYRLKDQIRQVSNSKYQVFSRLQDQQFQNQPTNLINNNQDIFAQTKNFISQKQQQNKQNFEDSNELNQAKNSNFFQDNHFMSHQKGKLSAQKQNPFKSMQKQNFRSRESSSETTQNSSKINSNSNRLQSQLKIGDKVQKCSKKFVFSQILKQQDSEIIEDDIVEVGKE</sequence>
<feature type="compositionally biased region" description="Polar residues" evidence="1">
    <location>
        <begin position="605"/>
        <end position="618"/>
    </location>
</feature>
<keyword evidence="3" id="KW-1185">Reference proteome</keyword>
<dbReference type="InParanoid" id="Q23VX6"/>
<dbReference type="Proteomes" id="UP000009168">
    <property type="component" value="Unassembled WGS sequence"/>
</dbReference>
<name>Q23VX6_TETTS</name>
<dbReference type="EMBL" id="GG662609">
    <property type="protein sequence ID" value="EAS00729.2"/>
    <property type="molecule type" value="Genomic_DNA"/>
</dbReference>
<feature type="compositionally biased region" description="Polar residues" evidence="1">
    <location>
        <begin position="626"/>
        <end position="642"/>
    </location>
</feature>
<evidence type="ECO:0000313" key="2">
    <source>
        <dbReference type="EMBL" id="EAS00729.2"/>
    </source>
</evidence>